<sequence>MEQDYMKNFLPYDDEENDPIIDNLKNKLEGVTELHSSKHASKAPSRFAKESDEAFDVEFTYSEDIGSNLVTNDDRGHVGVGTSRDRAESVGAKLEQERLKQHVDSIEEFLNTLVAYVEGGKFRRSEKAKKKENEMTLKEKVQAPAQKFDNIRSPAVEVDVPRPVVEVENVDVHYFPMPTAQVEKAVEVIVPAAPDEKTTDFLAQVNGKIISAEVEVDSEKVVTGVITQINASLDI</sequence>
<dbReference type="Proteomes" id="UP001152561">
    <property type="component" value="Unassembled WGS sequence"/>
</dbReference>
<evidence type="ECO:0000313" key="2">
    <source>
        <dbReference type="Proteomes" id="UP001152561"/>
    </source>
</evidence>
<keyword evidence="2" id="KW-1185">Reference proteome</keyword>
<gene>
    <name evidence="1" type="ORF">K7X08_000206</name>
</gene>
<accession>A0A9Q1M3D7</accession>
<comment type="caution">
    <text evidence="1">The sequence shown here is derived from an EMBL/GenBank/DDBJ whole genome shotgun (WGS) entry which is preliminary data.</text>
</comment>
<reference evidence="2" key="1">
    <citation type="journal article" date="2023" name="Proc. Natl. Acad. Sci. U.S.A.">
        <title>Genomic and structural basis for evolution of tropane alkaloid biosynthesis.</title>
        <authorList>
            <person name="Wanga Y.-J."/>
            <person name="Taina T."/>
            <person name="Yua J.-Y."/>
            <person name="Lia J."/>
            <person name="Xua B."/>
            <person name="Chenc J."/>
            <person name="D'Auriad J.C."/>
            <person name="Huanga J.-P."/>
            <person name="Huanga S.-X."/>
        </authorList>
    </citation>
    <scope>NUCLEOTIDE SEQUENCE [LARGE SCALE GENOMIC DNA]</scope>
    <source>
        <strain evidence="2">cv. KIB-2019</strain>
    </source>
</reference>
<dbReference type="EMBL" id="JAJAGQ010000010">
    <property type="protein sequence ID" value="KAJ8550836.1"/>
    <property type="molecule type" value="Genomic_DNA"/>
</dbReference>
<name>A0A9Q1M3D7_9SOLA</name>
<organism evidence="1 2">
    <name type="scientific">Anisodus acutangulus</name>
    <dbReference type="NCBI Taxonomy" id="402998"/>
    <lineage>
        <taxon>Eukaryota</taxon>
        <taxon>Viridiplantae</taxon>
        <taxon>Streptophyta</taxon>
        <taxon>Embryophyta</taxon>
        <taxon>Tracheophyta</taxon>
        <taxon>Spermatophyta</taxon>
        <taxon>Magnoliopsida</taxon>
        <taxon>eudicotyledons</taxon>
        <taxon>Gunneridae</taxon>
        <taxon>Pentapetalae</taxon>
        <taxon>asterids</taxon>
        <taxon>lamiids</taxon>
        <taxon>Solanales</taxon>
        <taxon>Solanaceae</taxon>
        <taxon>Solanoideae</taxon>
        <taxon>Hyoscyameae</taxon>
        <taxon>Anisodus</taxon>
    </lineage>
</organism>
<protein>
    <submittedName>
        <fullName evidence="1">Uncharacterized protein</fullName>
    </submittedName>
</protein>
<evidence type="ECO:0000313" key="1">
    <source>
        <dbReference type="EMBL" id="KAJ8550836.1"/>
    </source>
</evidence>
<dbReference type="AlphaFoldDB" id="A0A9Q1M3D7"/>
<proteinExistence type="predicted"/>
<dbReference type="OrthoDB" id="1303650at2759"/>